<protein>
    <submittedName>
        <fullName evidence="2">Predicted amidophosphoribosyltransferases</fullName>
    </submittedName>
</protein>
<dbReference type="SUPFAM" id="SSF53271">
    <property type="entry name" value="PRTase-like"/>
    <property type="match status" value="1"/>
</dbReference>
<keyword evidence="2" id="KW-0328">Glycosyltransferase</keyword>
<dbReference type="CDD" id="cd06223">
    <property type="entry name" value="PRTases_typeI"/>
    <property type="match status" value="1"/>
</dbReference>
<keyword evidence="2" id="KW-0808">Transferase</keyword>
<sequence length="228" mass="23262">MGFAGPVGDGAGVRGWRALADLALPLTCAGCGGPGSRWCPGCADLLARELLPGVVTGRLEGVPVLAAGDHTGALRRLVTAYKDGERRDLRPLVARVLVRPLTVAVGPREGVPLVVAPSRGATRRQRGDSPVADAVRAATRLLPGTRSSVADVLRVSGAVRDQTGLGRAARAANLAGRVRVRPGWEPPAGPVWLVDDVVTTGATATASVEALRAVGCTVAGVVSATRVL</sequence>
<dbReference type="AlphaFoldDB" id="A0A212U025"/>
<dbReference type="PANTHER" id="PTHR47505:SF1">
    <property type="entry name" value="DNA UTILIZATION PROTEIN YHGH"/>
    <property type="match status" value="1"/>
</dbReference>
<dbReference type="InterPro" id="IPR029057">
    <property type="entry name" value="PRTase-like"/>
</dbReference>
<name>A0A212U025_9MICO</name>
<dbReference type="PANTHER" id="PTHR47505">
    <property type="entry name" value="DNA UTILIZATION PROTEIN YHGH"/>
    <property type="match status" value="1"/>
</dbReference>
<evidence type="ECO:0000313" key="2">
    <source>
        <dbReference type="EMBL" id="SNC71484.1"/>
    </source>
</evidence>
<keyword evidence="3" id="KW-1185">Reference proteome</keyword>
<dbReference type="InterPro" id="IPR000836">
    <property type="entry name" value="PRTase_dom"/>
</dbReference>
<organism evidence="2 3">
    <name type="scientific">Kytococcus aerolatus</name>
    <dbReference type="NCBI Taxonomy" id="592308"/>
    <lineage>
        <taxon>Bacteria</taxon>
        <taxon>Bacillati</taxon>
        <taxon>Actinomycetota</taxon>
        <taxon>Actinomycetes</taxon>
        <taxon>Micrococcales</taxon>
        <taxon>Kytococcaceae</taxon>
        <taxon>Kytococcus</taxon>
    </lineage>
</organism>
<dbReference type="Proteomes" id="UP000198122">
    <property type="component" value="Unassembled WGS sequence"/>
</dbReference>
<dbReference type="EMBL" id="FYEZ01000002">
    <property type="protein sequence ID" value="SNC71484.1"/>
    <property type="molecule type" value="Genomic_DNA"/>
</dbReference>
<dbReference type="InterPro" id="IPR051910">
    <property type="entry name" value="ComF/GntX_DNA_util-trans"/>
</dbReference>
<dbReference type="GO" id="GO:0016757">
    <property type="term" value="F:glycosyltransferase activity"/>
    <property type="evidence" value="ECO:0007669"/>
    <property type="project" value="UniProtKB-KW"/>
</dbReference>
<gene>
    <name evidence="2" type="ORF">SAMN05445756_1507</name>
</gene>
<comment type="similarity">
    <text evidence="1">Belongs to the ComF/GntX family.</text>
</comment>
<accession>A0A212U025</accession>
<dbReference type="Gene3D" id="3.40.50.2020">
    <property type="match status" value="1"/>
</dbReference>
<evidence type="ECO:0000313" key="3">
    <source>
        <dbReference type="Proteomes" id="UP000198122"/>
    </source>
</evidence>
<reference evidence="2 3" key="1">
    <citation type="submission" date="2017-06" db="EMBL/GenBank/DDBJ databases">
        <authorList>
            <person name="Kim H.J."/>
            <person name="Triplett B.A."/>
        </authorList>
    </citation>
    <scope>NUCLEOTIDE SEQUENCE [LARGE SCALE GENOMIC DNA]</scope>
    <source>
        <strain evidence="2 3">DSM 22179</strain>
    </source>
</reference>
<evidence type="ECO:0000256" key="1">
    <source>
        <dbReference type="ARBA" id="ARBA00008007"/>
    </source>
</evidence>
<proteinExistence type="inferred from homology"/>